<dbReference type="EMBL" id="BKCJ010000042">
    <property type="protein sequence ID" value="GEU29083.1"/>
    <property type="molecule type" value="Genomic_DNA"/>
</dbReference>
<organism evidence="2">
    <name type="scientific">Tanacetum cinerariifolium</name>
    <name type="common">Dalmatian daisy</name>
    <name type="synonym">Chrysanthemum cinerariifolium</name>
    <dbReference type="NCBI Taxonomy" id="118510"/>
    <lineage>
        <taxon>Eukaryota</taxon>
        <taxon>Viridiplantae</taxon>
        <taxon>Streptophyta</taxon>
        <taxon>Embryophyta</taxon>
        <taxon>Tracheophyta</taxon>
        <taxon>Spermatophyta</taxon>
        <taxon>Magnoliopsida</taxon>
        <taxon>eudicotyledons</taxon>
        <taxon>Gunneridae</taxon>
        <taxon>Pentapetalae</taxon>
        <taxon>asterids</taxon>
        <taxon>campanulids</taxon>
        <taxon>Asterales</taxon>
        <taxon>Asteraceae</taxon>
        <taxon>Asteroideae</taxon>
        <taxon>Anthemideae</taxon>
        <taxon>Anthemidinae</taxon>
        <taxon>Tanacetum</taxon>
    </lineage>
</organism>
<comment type="caution">
    <text evidence="2">The sequence shown here is derived from an EMBL/GenBank/DDBJ whole genome shotgun (WGS) entry which is preliminary data.</text>
</comment>
<sequence>MPDKLYSRSIKFIFVGYPKETIGYYFYYPLESKHFVNQNAEFFENSLTLQEASGSYRLLEASRSDIGLKLIQEDDTQPYENTSKRHDEVEPNMVESQSVEVLICRSIRISQAPDRYGLYVDAEEHKLGDLNEPPNYKAALSDLKFNKWLNAMNTEMQSMKYNQVCSLVDLPPNNIRAIRILLAIFAFYDYEIWQMDAKTAFLNDHLKYIAVVKASMEAVWMRKFIDGLGYVMQSNKRPMEMLRDNAHAIEITNDPEIMRGARHYQRKYHYIRKVIQDGEIILKKVHTNDNLANPFTKPTPYNKHFEHAMGISVCLASSLM</sequence>
<evidence type="ECO:0000313" key="2">
    <source>
        <dbReference type="EMBL" id="GEU29083.1"/>
    </source>
</evidence>
<name>A0A699GH75_TANCI</name>
<accession>A0A699GH75</accession>
<gene>
    <name evidence="2" type="ORF">Tci_001061</name>
</gene>
<dbReference type="CDD" id="cd09272">
    <property type="entry name" value="RNase_HI_RT_Ty1"/>
    <property type="match status" value="1"/>
</dbReference>
<evidence type="ECO:0000259" key="1">
    <source>
        <dbReference type="Pfam" id="PF25597"/>
    </source>
</evidence>
<dbReference type="AlphaFoldDB" id="A0A699GH75"/>
<protein>
    <recommendedName>
        <fullName evidence="1">Retroviral polymerase SH3-like domain-containing protein</fullName>
    </recommendedName>
</protein>
<dbReference type="InterPro" id="IPR057670">
    <property type="entry name" value="SH3_retrovirus"/>
</dbReference>
<proteinExistence type="predicted"/>
<feature type="domain" description="Retroviral polymerase SH3-like" evidence="1">
    <location>
        <begin position="3"/>
        <end position="46"/>
    </location>
</feature>
<reference evidence="2" key="1">
    <citation type="journal article" date="2019" name="Sci. Rep.">
        <title>Draft genome of Tanacetum cinerariifolium, the natural source of mosquito coil.</title>
        <authorList>
            <person name="Yamashiro T."/>
            <person name="Shiraishi A."/>
            <person name="Satake H."/>
            <person name="Nakayama K."/>
        </authorList>
    </citation>
    <scope>NUCLEOTIDE SEQUENCE</scope>
</reference>
<dbReference type="Pfam" id="PF25597">
    <property type="entry name" value="SH3_retrovirus"/>
    <property type="match status" value="1"/>
</dbReference>